<protein>
    <recommendedName>
        <fullName evidence="2">DUF2061 domain-containing protein</fullName>
    </recommendedName>
</protein>
<dbReference type="RefSeq" id="WP_170296430.1">
    <property type="nucleotide sequence ID" value="NZ_CABVPN010000045.1"/>
</dbReference>
<feature type="domain" description="DUF2061" evidence="2">
    <location>
        <begin position="11"/>
        <end position="62"/>
    </location>
</feature>
<evidence type="ECO:0000313" key="4">
    <source>
        <dbReference type="Proteomes" id="UP000494125"/>
    </source>
</evidence>
<keyword evidence="1" id="KW-0472">Membrane</keyword>
<dbReference type="AlphaFoldDB" id="A0A6P2QQI8"/>
<dbReference type="GeneID" id="93031196"/>
<organism evidence="3 4">
    <name type="scientific">Burkholderia diffusa</name>
    <dbReference type="NCBI Taxonomy" id="488732"/>
    <lineage>
        <taxon>Bacteria</taxon>
        <taxon>Pseudomonadati</taxon>
        <taxon>Pseudomonadota</taxon>
        <taxon>Betaproteobacteria</taxon>
        <taxon>Burkholderiales</taxon>
        <taxon>Burkholderiaceae</taxon>
        <taxon>Burkholderia</taxon>
        <taxon>Burkholderia cepacia complex</taxon>
    </lineage>
</organism>
<reference evidence="3 4" key="1">
    <citation type="submission" date="2019-09" db="EMBL/GenBank/DDBJ databases">
        <authorList>
            <person name="Depoorter E."/>
        </authorList>
    </citation>
    <scope>NUCLEOTIDE SEQUENCE [LARGE SCALE GENOMIC DNA]</scope>
    <source>
        <strain evidence="3">LMG 24065</strain>
    </source>
</reference>
<dbReference type="Pfam" id="PF09834">
    <property type="entry name" value="DUF2061"/>
    <property type="match status" value="1"/>
</dbReference>
<accession>A0A6P2QQI8</accession>
<sequence>MGRIVSRRRSVVKAITYRIVIMFLDFGTLYLLTGTVHVAIGFMVVSNIYTSIGYLVHERLWARIRWGITES</sequence>
<proteinExistence type="predicted"/>
<evidence type="ECO:0000259" key="2">
    <source>
        <dbReference type="Pfam" id="PF09834"/>
    </source>
</evidence>
<dbReference type="InterPro" id="IPR018638">
    <property type="entry name" value="DUF2061_membrane"/>
</dbReference>
<keyword evidence="4" id="KW-1185">Reference proteome</keyword>
<dbReference type="Proteomes" id="UP000494125">
    <property type="component" value="Unassembled WGS sequence"/>
</dbReference>
<keyword evidence="1" id="KW-1133">Transmembrane helix</keyword>
<gene>
    <name evidence="3" type="ORF">BDI24065_06105</name>
</gene>
<feature type="transmembrane region" description="Helical" evidence="1">
    <location>
        <begin position="12"/>
        <end position="32"/>
    </location>
</feature>
<evidence type="ECO:0000256" key="1">
    <source>
        <dbReference type="SAM" id="Phobius"/>
    </source>
</evidence>
<evidence type="ECO:0000313" key="3">
    <source>
        <dbReference type="EMBL" id="VWC25727.1"/>
    </source>
</evidence>
<keyword evidence="1" id="KW-0812">Transmembrane</keyword>
<dbReference type="EMBL" id="CABVPN010000045">
    <property type="protein sequence ID" value="VWC25727.1"/>
    <property type="molecule type" value="Genomic_DNA"/>
</dbReference>
<name>A0A6P2QQI8_9BURK</name>